<evidence type="ECO:0000313" key="2">
    <source>
        <dbReference type="EMBL" id="NII39448.1"/>
    </source>
</evidence>
<dbReference type="EMBL" id="JAAOYO010000001">
    <property type="protein sequence ID" value="NII39448.1"/>
    <property type="molecule type" value="Genomic_DNA"/>
</dbReference>
<dbReference type="RefSeq" id="WP_166778674.1">
    <property type="nucleotide sequence ID" value="NZ_JAAOYO010000001.1"/>
</dbReference>
<dbReference type="SUPFAM" id="SSF56349">
    <property type="entry name" value="DNA breaking-rejoining enzymes"/>
    <property type="match status" value="1"/>
</dbReference>
<organism evidence="2 3">
    <name type="scientific">Curtobacterium salicis</name>
    <dbReference type="NCBI Taxonomy" id="1779862"/>
    <lineage>
        <taxon>Bacteria</taxon>
        <taxon>Bacillati</taxon>
        <taxon>Actinomycetota</taxon>
        <taxon>Actinomycetes</taxon>
        <taxon>Micrococcales</taxon>
        <taxon>Microbacteriaceae</taxon>
        <taxon>Curtobacterium</taxon>
    </lineage>
</organism>
<dbReference type="Proteomes" id="UP001318300">
    <property type="component" value="Unassembled WGS sequence"/>
</dbReference>
<dbReference type="InterPro" id="IPR013762">
    <property type="entry name" value="Integrase-like_cat_sf"/>
</dbReference>
<proteinExistence type="predicted"/>
<protein>
    <recommendedName>
        <fullName evidence="4">Phage integrase family protein</fullName>
    </recommendedName>
</protein>
<name>A0ABX0T5J3_9MICO</name>
<dbReference type="Gene3D" id="1.10.443.10">
    <property type="entry name" value="Intergrase catalytic core"/>
    <property type="match status" value="1"/>
</dbReference>
<comment type="caution">
    <text evidence="2">The sequence shown here is derived from an EMBL/GenBank/DDBJ whole genome shotgun (WGS) entry which is preliminary data.</text>
</comment>
<gene>
    <name evidence="2" type="ORF">E9228_000067</name>
</gene>
<sequence length="681" mass="75822">MTNLAAEAGSHRRTWSPRRHVLAARIDAERLTGTSRFEDDTWVLSPAERLGHAHVYSLKFLRVPAPFRPAAKELFAQLLDDDLMPRGKPYATSSIRVHFTGVLLFLQFLTSKRLTRLSEVTPRHYGEYVGYLGALGKLRDSHLRSARLFWAYRDRLTDPLPTDPEAMVFWRAAPEAPRGENKTQRIPEEILNPLIWWSTRLVDELSGDILGSAEEHRNLITEQARRPGISRRRGDASSRVTALLAHYRASGEPLPGHYEKAWQGRPNYRALDREAGVPTGLTIRIADYQVRALAADNGVDSDTFLRSNPSATLLGVPWSGRITYREVPSLCRTLQTAAYVLIAFFSGMRDSEVKHIKRGCIRTDSDSTGRLQVHRLHGTTFKGNDNPHGEAAHWIVSPVVKRAVEVLERLAEPGEEYLFRPLRFGTSHDRSDTKSLVSGSETNTNLDKLVDWANGRAAGIPGSPKIARADGTRWHLSTRQFRRTLAWFIARRPGGVAAGALQYKHLSLQMFRGYAGESRSGFADEVAGEQALARGEWLGEFAQDAHSVVGRAKDEVVRRLDSMGAALGFAGQLPENPAQLTRFLKRHDPYIYRGAAVTCVFDRTKALCMRKEPSAPDLLSCEPLRCANAVFTPEDIAAWRDRASGLAEVAADEARAPRVRASAADHSSRLIAFFDALEGSS</sequence>
<accession>A0ABX0T5J3</accession>
<evidence type="ECO:0000313" key="3">
    <source>
        <dbReference type="Proteomes" id="UP001318300"/>
    </source>
</evidence>
<reference evidence="2 3" key="1">
    <citation type="submission" date="2020-03" db="EMBL/GenBank/DDBJ databases">
        <title>Above-ground endophytic microbial communities from plants in different locations in the United States.</title>
        <authorList>
            <person name="Frank C."/>
        </authorList>
    </citation>
    <scope>NUCLEOTIDE SEQUENCE [LARGE SCALE GENOMIC DNA]</scope>
    <source>
        <strain evidence="2 3">WW7</strain>
    </source>
</reference>
<keyword evidence="1" id="KW-0233">DNA recombination</keyword>
<evidence type="ECO:0000256" key="1">
    <source>
        <dbReference type="ARBA" id="ARBA00023172"/>
    </source>
</evidence>
<evidence type="ECO:0008006" key="4">
    <source>
        <dbReference type="Google" id="ProtNLM"/>
    </source>
</evidence>
<dbReference type="InterPro" id="IPR011010">
    <property type="entry name" value="DNA_brk_join_enz"/>
</dbReference>
<keyword evidence="3" id="KW-1185">Reference proteome</keyword>